<organism evidence="2 3">
    <name type="scientific">Sphingobacterium thermophilum</name>
    <dbReference type="NCBI Taxonomy" id="768534"/>
    <lineage>
        <taxon>Bacteria</taxon>
        <taxon>Pseudomonadati</taxon>
        <taxon>Bacteroidota</taxon>
        <taxon>Sphingobacteriia</taxon>
        <taxon>Sphingobacteriales</taxon>
        <taxon>Sphingobacteriaceae</taxon>
        <taxon>Sphingobacterium</taxon>
    </lineage>
</organism>
<evidence type="ECO:0000313" key="3">
    <source>
        <dbReference type="Proteomes" id="UP001500394"/>
    </source>
</evidence>
<accession>A0ABP8R9B1</accession>
<feature type="chain" id="PRO_5046061025" description="P pilus assembly/Cpx signaling pathway, periplasmic inhibitor/zinc-resistance associated protein" evidence="1">
    <location>
        <begin position="29"/>
        <end position="129"/>
    </location>
</feature>
<feature type="signal peptide" evidence="1">
    <location>
        <begin position="1"/>
        <end position="28"/>
    </location>
</feature>
<reference evidence="3" key="1">
    <citation type="journal article" date="2019" name="Int. J. Syst. Evol. Microbiol.">
        <title>The Global Catalogue of Microorganisms (GCM) 10K type strain sequencing project: providing services to taxonomists for standard genome sequencing and annotation.</title>
        <authorList>
            <consortium name="The Broad Institute Genomics Platform"/>
            <consortium name="The Broad Institute Genome Sequencing Center for Infectious Disease"/>
            <person name="Wu L."/>
            <person name="Ma J."/>
        </authorList>
    </citation>
    <scope>NUCLEOTIDE SEQUENCE [LARGE SCALE GENOMIC DNA]</scope>
    <source>
        <strain evidence="3">JCM 17858</strain>
    </source>
</reference>
<evidence type="ECO:0008006" key="4">
    <source>
        <dbReference type="Google" id="ProtNLM"/>
    </source>
</evidence>
<evidence type="ECO:0000256" key="1">
    <source>
        <dbReference type="SAM" id="SignalP"/>
    </source>
</evidence>
<dbReference type="EMBL" id="BAABGR010000044">
    <property type="protein sequence ID" value="GAA4521148.1"/>
    <property type="molecule type" value="Genomic_DNA"/>
</dbReference>
<evidence type="ECO:0000313" key="2">
    <source>
        <dbReference type="EMBL" id="GAA4521148.1"/>
    </source>
</evidence>
<dbReference type="Proteomes" id="UP001500394">
    <property type="component" value="Unassembled WGS sequence"/>
</dbReference>
<name>A0ABP8R9B1_9SPHI</name>
<comment type="caution">
    <text evidence="2">The sequence shown here is derived from an EMBL/GenBank/DDBJ whole genome shotgun (WGS) entry which is preliminary data.</text>
</comment>
<keyword evidence="3" id="KW-1185">Reference proteome</keyword>
<sequence length="129" mass="14511">MFTKTLNAMKKLILTGLSFLFAITLTFAQDVNPETKAQEKVEKLTEVLTLNDDQKASIFTIVLEKITAMEAIKADTTLEAAAAQEQLEGIKNSANQKIAEQLTDEQKEKFLKYLEEKNAKKEEEGEVQQ</sequence>
<keyword evidence="1" id="KW-0732">Signal</keyword>
<proteinExistence type="predicted"/>
<protein>
    <recommendedName>
        <fullName evidence="4">P pilus assembly/Cpx signaling pathway, periplasmic inhibitor/zinc-resistance associated protein</fullName>
    </recommendedName>
</protein>
<gene>
    <name evidence="2" type="ORF">GCM10023173_26170</name>
</gene>